<comment type="caution">
    <text evidence="1">The sequence shown here is derived from an EMBL/GenBank/DDBJ whole genome shotgun (WGS) entry which is preliminary data.</text>
</comment>
<accession>A0A5B0Q518</accession>
<dbReference type="AlphaFoldDB" id="A0A5B0Q518"/>
<name>A0A5B0Q518_PUCGR</name>
<reference evidence="1 2" key="1">
    <citation type="submission" date="2019-05" db="EMBL/GenBank/DDBJ databases">
        <title>Emergence of the Ug99 lineage of the wheat stem rust pathogen through somatic hybridization.</title>
        <authorList>
            <person name="Li F."/>
            <person name="Upadhyaya N.M."/>
            <person name="Sperschneider J."/>
            <person name="Matny O."/>
            <person name="Nguyen-Phuc H."/>
            <person name="Mago R."/>
            <person name="Raley C."/>
            <person name="Miller M.E."/>
            <person name="Silverstein K.A.T."/>
            <person name="Henningsen E."/>
            <person name="Hirsch C.D."/>
            <person name="Visser B."/>
            <person name="Pretorius Z.A."/>
            <person name="Steffenson B.J."/>
            <person name="Schwessinger B."/>
            <person name="Dodds P.N."/>
            <person name="Figueroa M."/>
        </authorList>
    </citation>
    <scope>NUCLEOTIDE SEQUENCE [LARGE SCALE GENOMIC DNA]</scope>
    <source>
        <strain evidence="1">21-0</strain>
    </source>
</reference>
<dbReference type="Proteomes" id="UP000324748">
    <property type="component" value="Unassembled WGS sequence"/>
</dbReference>
<evidence type="ECO:0000313" key="1">
    <source>
        <dbReference type="EMBL" id="KAA1108228.1"/>
    </source>
</evidence>
<dbReference type="EMBL" id="VSWC01000028">
    <property type="protein sequence ID" value="KAA1108228.1"/>
    <property type="molecule type" value="Genomic_DNA"/>
</dbReference>
<gene>
    <name evidence="1" type="ORF">PGT21_004769</name>
</gene>
<proteinExistence type="predicted"/>
<protein>
    <submittedName>
        <fullName evidence="1">Uncharacterized protein</fullName>
    </submittedName>
</protein>
<organism evidence="1 2">
    <name type="scientific">Puccinia graminis f. sp. tritici</name>
    <dbReference type="NCBI Taxonomy" id="56615"/>
    <lineage>
        <taxon>Eukaryota</taxon>
        <taxon>Fungi</taxon>
        <taxon>Dikarya</taxon>
        <taxon>Basidiomycota</taxon>
        <taxon>Pucciniomycotina</taxon>
        <taxon>Pucciniomycetes</taxon>
        <taxon>Pucciniales</taxon>
        <taxon>Pucciniaceae</taxon>
        <taxon>Puccinia</taxon>
    </lineage>
</organism>
<sequence length="183" mass="20723">MSLLPHRGRARVIESCGRSQEPRAAVLRSLCAVPPLSSIHYKHLRADFIPINTADILDRLRLPIYSSVIDRIFHASTIAFLPSAELRELIGRDRPPRGVARREFDFKSQVFLLSAITDRLSINGTSFWVLSRSQSIQTRAQTISMILQWFQAYQNGIATSIAVLFNVRSIENLRQGSIFGLFK</sequence>
<evidence type="ECO:0000313" key="2">
    <source>
        <dbReference type="Proteomes" id="UP000324748"/>
    </source>
</evidence>
<keyword evidence="2" id="KW-1185">Reference proteome</keyword>